<feature type="compositionally biased region" description="Polar residues" evidence="1">
    <location>
        <begin position="12"/>
        <end position="22"/>
    </location>
</feature>
<proteinExistence type="predicted"/>
<dbReference type="InterPro" id="IPR011083">
    <property type="entry name" value="Phage_tail_collar_dom"/>
</dbReference>
<evidence type="ECO:0000313" key="4">
    <source>
        <dbReference type="Proteomes" id="UP000005089"/>
    </source>
</evidence>
<name>C3X918_OXAFO</name>
<dbReference type="EMBL" id="GG658170">
    <property type="protein sequence ID" value="EEO29694.1"/>
    <property type="molecule type" value="Genomic_DNA"/>
</dbReference>
<dbReference type="Gene3D" id="3.90.1340.10">
    <property type="entry name" value="Phage tail collar domain"/>
    <property type="match status" value="1"/>
</dbReference>
<dbReference type="Pfam" id="PF07484">
    <property type="entry name" value="Collar"/>
    <property type="match status" value="1"/>
</dbReference>
<evidence type="ECO:0000259" key="2">
    <source>
        <dbReference type="Pfam" id="PF07484"/>
    </source>
</evidence>
<dbReference type="Proteomes" id="UP000005089">
    <property type="component" value="Unassembled WGS sequence"/>
</dbReference>
<dbReference type="OrthoDB" id="8613813at2"/>
<feature type="domain" description="Phage tail collar" evidence="2">
    <location>
        <begin position="93"/>
        <end position="149"/>
    </location>
</feature>
<dbReference type="AlphaFoldDB" id="C3X918"/>
<accession>C3X918</accession>
<keyword evidence="4" id="KW-1185">Reference proteome</keyword>
<dbReference type="STRING" id="847.BRW83_1507"/>
<gene>
    <name evidence="3" type="ORF">OFBG_00722</name>
</gene>
<dbReference type="GeneID" id="77135369"/>
<evidence type="ECO:0000313" key="3">
    <source>
        <dbReference type="EMBL" id="EEO29694.1"/>
    </source>
</evidence>
<sequence length="370" mass="39594">MTKLPEKDLLSGSKTPRTTTGEMKSALGRLRDFLSELFGDDSSDKETARQTLGIDLSTLANRMEMETALSDKVDKSELALLQSDIAKRGTPVGTIEYFARATPPAGYLKADGSQVRRETWPDLFAAIGTTFGEGDGETTFNLPDLMNRFAQGSLTPGQKVEAGLPNATGGFTGFAARKEGSSELGMSGMFHSGHSSNIIADPAAGTGWFVNCSIETDLSRSNAIYGASNTVQPPALTLLPCIKAFDAANNPGLIDISGLAQETAGKIDKTIDGIVVKYVTETFNDGTNWYRKWSDGWLEQGGVNNTGTSGNVTITFLKPYQSIPRVMAFGLEASPTTSWWMSGARTPTTLYVAGSVSGYLLGFDWYACGY</sequence>
<dbReference type="SUPFAM" id="SSF88874">
    <property type="entry name" value="Receptor-binding domain of short tail fibre protein gp12"/>
    <property type="match status" value="1"/>
</dbReference>
<evidence type="ECO:0000256" key="1">
    <source>
        <dbReference type="SAM" id="MobiDB-lite"/>
    </source>
</evidence>
<dbReference type="eggNOG" id="COG4675">
    <property type="taxonomic scope" value="Bacteria"/>
</dbReference>
<dbReference type="HOGENOM" id="CLU_707576_0_0_4"/>
<organism evidence="3 4">
    <name type="scientific">Oxalobacter formigenes OXCC13</name>
    <dbReference type="NCBI Taxonomy" id="556269"/>
    <lineage>
        <taxon>Bacteria</taxon>
        <taxon>Pseudomonadati</taxon>
        <taxon>Pseudomonadota</taxon>
        <taxon>Betaproteobacteria</taxon>
        <taxon>Burkholderiales</taxon>
        <taxon>Oxalobacteraceae</taxon>
        <taxon>Oxalobacter</taxon>
    </lineage>
</organism>
<dbReference type="InterPro" id="IPR037053">
    <property type="entry name" value="Phage_tail_collar_dom_sf"/>
</dbReference>
<dbReference type="RefSeq" id="WP_005880362.1">
    <property type="nucleotide sequence ID" value="NZ_CP019430.1"/>
</dbReference>
<reference evidence="3 4" key="1">
    <citation type="submission" date="2009-02" db="EMBL/GenBank/DDBJ databases">
        <title>The Genome Sequence of Oxalobacter formigenes OXCC13.</title>
        <authorList>
            <consortium name="The Broad Institute Genome Sequencing Platform"/>
            <person name="Ward D."/>
            <person name="Young S.K."/>
            <person name="Kodira C.D."/>
            <person name="Zeng Q."/>
            <person name="Koehrsen M."/>
            <person name="Alvarado L."/>
            <person name="Berlin A."/>
            <person name="Borenstein D."/>
            <person name="Chen Z."/>
            <person name="Engels R."/>
            <person name="Freedman E."/>
            <person name="Gellesch M."/>
            <person name="Goldberg J."/>
            <person name="Griggs A."/>
            <person name="Gujja S."/>
            <person name="Heiman D."/>
            <person name="Hepburn T."/>
            <person name="Howarth C."/>
            <person name="Jen D."/>
            <person name="Larson L."/>
            <person name="Lewis B."/>
            <person name="Mehta T."/>
            <person name="Park D."/>
            <person name="Pearson M."/>
            <person name="Roberts A."/>
            <person name="Saif S."/>
            <person name="Shea T."/>
            <person name="Shenoy N."/>
            <person name="Sisk P."/>
            <person name="Stolte C."/>
            <person name="Sykes S."/>
            <person name="Walk T."/>
            <person name="White J."/>
            <person name="Yandava C."/>
            <person name="Allison M.J."/>
            <person name="Lander E."/>
            <person name="Nusbaum C."/>
            <person name="Galagan J."/>
            <person name="Birren B."/>
        </authorList>
    </citation>
    <scope>NUCLEOTIDE SEQUENCE [LARGE SCALE GENOMIC DNA]</scope>
    <source>
        <strain evidence="3 4">OXCC13</strain>
    </source>
</reference>
<feature type="region of interest" description="Disordered" evidence="1">
    <location>
        <begin position="1"/>
        <end position="23"/>
    </location>
</feature>
<protein>
    <submittedName>
        <fullName evidence="3">Phage Tail Collar Domain protein</fullName>
    </submittedName>
</protein>